<dbReference type="InterPro" id="IPR021109">
    <property type="entry name" value="Peptidase_aspartic_dom_sf"/>
</dbReference>
<keyword evidence="6" id="KW-0863">Zinc-finger</keyword>
<keyword evidence="6" id="KW-0479">Metal-binding</keyword>
<evidence type="ECO:0000256" key="1">
    <source>
        <dbReference type="ARBA" id="ARBA00010879"/>
    </source>
</evidence>
<dbReference type="CDD" id="cd09274">
    <property type="entry name" value="RNase_HI_RT_Ty3"/>
    <property type="match status" value="1"/>
</dbReference>
<dbReference type="Proteomes" id="UP001274896">
    <property type="component" value="Unassembled WGS sequence"/>
</dbReference>
<dbReference type="InterPro" id="IPR041577">
    <property type="entry name" value="RT_RNaseH_2"/>
</dbReference>
<accession>A0AAE0PPX2</accession>
<dbReference type="PROSITE" id="PS50158">
    <property type="entry name" value="ZF_CCHC"/>
    <property type="match status" value="1"/>
</dbReference>
<reference evidence="10" key="1">
    <citation type="submission" date="2023-06" db="EMBL/GenBank/DDBJ databases">
        <title>Male Hemibagrus guttatus genome.</title>
        <authorList>
            <person name="Bian C."/>
        </authorList>
    </citation>
    <scope>NUCLEOTIDE SEQUENCE</scope>
    <source>
        <strain evidence="10">Male_cb2023</strain>
        <tissue evidence="10">Muscle</tissue>
    </source>
</reference>
<dbReference type="Gene3D" id="3.10.10.10">
    <property type="entry name" value="HIV Type 1 Reverse Transcriptase, subunit A, domain 1"/>
    <property type="match status" value="1"/>
</dbReference>
<evidence type="ECO:0000259" key="8">
    <source>
        <dbReference type="PROSITE" id="PS50158"/>
    </source>
</evidence>
<dbReference type="InterPro" id="IPR036875">
    <property type="entry name" value="Znf_CCHC_sf"/>
</dbReference>
<dbReference type="GO" id="GO:0004190">
    <property type="term" value="F:aspartic-type endopeptidase activity"/>
    <property type="evidence" value="ECO:0007669"/>
    <property type="project" value="UniProtKB-KW"/>
</dbReference>
<comment type="similarity">
    <text evidence="1">Belongs to the beta type-B retroviral polymerase family. HERV class-II K(HML-2) pol subfamily.</text>
</comment>
<evidence type="ECO:0000259" key="9">
    <source>
        <dbReference type="PROSITE" id="PS50878"/>
    </source>
</evidence>
<feature type="domain" description="Reverse transcriptase" evidence="9">
    <location>
        <begin position="483"/>
        <end position="658"/>
    </location>
</feature>
<feature type="domain" description="CCHC-type" evidence="8">
    <location>
        <begin position="241"/>
        <end position="256"/>
    </location>
</feature>
<dbReference type="InterPro" id="IPR000477">
    <property type="entry name" value="RT_dom"/>
</dbReference>
<dbReference type="FunFam" id="3.30.70.270:FF:000003">
    <property type="entry name" value="Transposon Ty3-G Gag-Pol polyprotein"/>
    <property type="match status" value="1"/>
</dbReference>
<keyword evidence="4" id="KW-0064">Aspartyl protease</keyword>
<dbReference type="PANTHER" id="PTHR15503">
    <property type="entry name" value="LDOC1 RELATED"/>
    <property type="match status" value="1"/>
</dbReference>
<dbReference type="CDD" id="cd01647">
    <property type="entry name" value="RT_LTR"/>
    <property type="match status" value="1"/>
</dbReference>
<keyword evidence="6" id="KW-0862">Zinc</keyword>
<dbReference type="InterPro" id="IPR043502">
    <property type="entry name" value="DNA/RNA_pol_sf"/>
</dbReference>
<proteinExistence type="inferred from homology"/>
<dbReference type="Gene3D" id="4.10.60.10">
    <property type="entry name" value="Zinc finger, CCHC-type"/>
    <property type="match status" value="1"/>
</dbReference>
<dbReference type="AlphaFoldDB" id="A0AAE0PPX2"/>
<dbReference type="Pfam" id="PF03732">
    <property type="entry name" value="Retrotrans_gag"/>
    <property type="match status" value="1"/>
</dbReference>
<dbReference type="InterPro" id="IPR043128">
    <property type="entry name" value="Rev_trsase/Diguanyl_cyclase"/>
</dbReference>
<dbReference type="EC" id="3.1.26.4" evidence="2"/>
<dbReference type="PANTHER" id="PTHR15503:SF22">
    <property type="entry name" value="TRANSPOSON TY3-I GAG POLYPROTEIN"/>
    <property type="match status" value="1"/>
</dbReference>
<dbReference type="Gene3D" id="2.40.70.10">
    <property type="entry name" value="Acid Proteases"/>
    <property type="match status" value="1"/>
</dbReference>
<dbReference type="GO" id="GO:0006508">
    <property type="term" value="P:proteolysis"/>
    <property type="evidence" value="ECO:0007669"/>
    <property type="project" value="UniProtKB-KW"/>
</dbReference>
<dbReference type="Gene3D" id="3.10.20.370">
    <property type="match status" value="1"/>
</dbReference>
<feature type="non-terminal residue" evidence="10">
    <location>
        <position position="1"/>
    </location>
</feature>
<dbReference type="GO" id="GO:0004523">
    <property type="term" value="F:RNA-DNA hybrid ribonuclease activity"/>
    <property type="evidence" value="ECO:0007669"/>
    <property type="project" value="UniProtKB-EC"/>
</dbReference>
<dbReference type="CDD" id="cd00303">
    <property type="entry name" value="retropepsin_like"/>
    <property type="match status" value="1"/>
</dbReference>
<dbReference type="InterPro" id="IPR005162">
    <property type="entry name" value="Retrotrans_gag_dom"/>
</dbReference>
<evidence type="ECO:0000256" key="5">
    <source>
        <dbReference type="ARBA" id="ARBA00023125"/>
    </source>
</evidence>
<dbReference type="InterPro" id="IPR001878">
    <property type="entry name" value="Znf_CCHC"/>
</dbReference>
<comment type="caution">
    <text evidence="10">The sequence shown here is derived from an EMBL/GenBank/DDBJ whole genome shotgun (WGS) entry which is preliminary data.</text>
</comment>
<protein>
    <recommendedName>
        <fullName evidence="2">ribonuclease H</fullName>
        <ecNumber evidence="2">3.1.26.4</ecNumber>
    </recommendedName>
</protein>
<dbReference type="Pfam" id="PF17919">
    <property type="entry name" value="RT_RNaseH_2"/>
    <property type="match status" value="1"/>
</dbReference>
<evidence type="ECO:0000256" key="7">
    <source>
        <dbReference type="SAM" id="MobiDB-lite"/>
    </source>
</evidence>
<dbReference type="Gene3D" id="3.30.70.270">
    <property type="match status" value="1"/>
</dbReference>
<keyword evidence="5" id="KW-0238">DNA-binding</keyword>
<dbReference type="EMBL" id="JAUCMX010000504">
    <property type="protein sequence ID" value="KAK3505820.1"/>
    <property type="molecule type" value="Genomic_DNA"/>
</dbReference>
<dbReference type="GO" id="GO:0003677">
    <property type="term" value="F:DNA binding"/>
    <property type="evidence" value="ECO:0007669"/>
    <property type="project" value="UniProtKB-KW"/>
</dbReference>
<gene>
    <name evidence="10" type="ORF">QTP70_019745</name>
</gene>
<keyword evidence="4" id="KW-0378">Hydrolase</keyword>
<evidence type="ECO:0000256" key="2">
    <source>
        <dbReference type="ARBA" id="ARBA00012180"/>
    </source>
</evidence>
<evidence type="ECO:0000313" key="11">
    <source>
        <dbReference type="Proteomes" id="UP001274896"/>
    </source>
</evidence>
<name>A0AAE0PPX2_9TELE</name>
<keyword evidence="3" id="KW-0645">Protease</keyword>
<dbReference type="PROSITE" id="PS50878">
    <property type="entry name" value="RT_POL"/>
    <property type="match status" value="1"/>
</dbReference>
<dbReference type="Pfam" id="PF00078">
    <property type="entry name" value="RVT_1"/>
    <property type="match status" value="1"/>
</dbReference>
<evidence type="ECO:0000313" key="10">
    <source>
        <dbReference type="EMBL" id="KAK3505820.1"/>
    </source>
</evidence>
<dbReference type="InterPro" id="IPR032567">
    <property type="entry name" value="RTL1-rel"/>
</dbReference>
<sequence>RFRANSAAQAPPHPHVIHQHRGESPRLALPDKYDGAADRCRGFLRQCEVFFSQHPEMYHEDGTRCAFLLSLLTGKALEWACAVWDADPLIRSSFSYFAGMIQEVFQYPAGGKDISLQLMELRQGSDSVADYAIKFRTLAAQSGWNEAALWAVFRGGLNSALQTDLACREEATSLTQFVAMAIRLDNLLRQHAVGAHPPVSARPRVRADLPQPREEAPEPMQLGRSRLAEQEHRRRGQMRLCYYCGASGHMIHRCPERPSSAQVGENSLFFSLTIPVSLCLADRCVSVPALIDSGAAVNLIDGDLVEELGIPTIPCVPSLRIMAIDSQPIGGGSLTCQTELLEFQVGLFHRERLAFYVTSSPANPVILGFPWLRRHDPQISWCTGELVRCSDACLKECLLEPVSRTCRTSLVEDSASLASGCIPHIYEDFQEVFSEERAARLPSHQAWDCAIDLLLNASPPRGWVYPLSLPQTKAMEEYIEEALAVGHIQPSTSPAAAGFFFVGKKDGGLHPCIDYRGLNAITVRYPYPFPLVPAALEQLRGARFFTKLDLRSAYNLVHIHEGDEWKTTHGHYEYLVMPFGLTNAPVVFQSLISGVFQDILGKWVIAYINDILVYSTPLEEHVRHVQEVLSKLQRHRLFVKPKKCEFHQSTMLFLAYVITRQRVEMDVSKVQAVTELPSPVNPGGLAWTDQAQAAFQRLKECFTTAPILRHPDPDLPFMVEVDSSSGGLGAVLSQRHGELGKLHPCAFYSQKPTAAEANYDVGNRELLSIKAVLEEWRHWLEGTRHPFMVLTDHHNVRGAKRLNPRQARQFKASSEPVQPDLILPATAILAPVRWNLMEKIRQAHADKPPPCQLPYYQGLRAASVPLSGDAMGA</sequence>
<dbReference type="SUPFAM" id="SSF56672">
    <property type="entry name" value="DNA/RNA polymerases"/>
    <property type="match status" value="1"/>
</dbReference>
<keyword evidence="11" id="KW-1185">Reference proteome</keyword>
<feature type="region of interest" description="Disordered" evidence="7">
    <location>
        <begin position="1"/>
        <end position="22"/>
    </location>
</feature>
<dbReference type="SUPFAM" id="SSF50630">
    <property type="entry name" value="Acid proteases"/>
    <property type="match status" value="1"/>
</dbReference>
<dbReference type="SUPFAM" id="SSF57756">
    <property type="entry name" value="Retrovirus zinc finger-like domains"/>
    <property type="match status" value="1"/>
</dbReference>
<evidence type="ECO:0000256" key="3">
    <source>
        <dbReference type="ARBA" id="ARBA00022670"/>
    </source>
</evidence>
<organism evidence="10 11">
    <name type="scientific">Hemibagrus guttatus</name>
    <dbReference type="NCBI Taxonomy" id="175788"/>
    <lineage>
        <taxon>Eukaryota</taxon>
        <taxon>Metazoa</taxon>
        <taxon>Chordata</taxon>
        <taxon>Craniata</taxon>
        <taxon>Vertebrata</taxon>
        <taxon>Euteleostomi</taxon>
        <taxon>Actinopterygii</taxon>
        <taxon>Neopterygii</taxon>
        <taxon>Teleostei</taxon>
        <taxon>Ostariophysi</taxon>
        <taxon>Siluriformes</taxon>
        <taxon>Bagridae</taxon>
        <taxon>Hemibagrus</taxon>
    </lineage>
</organism>
<evidence type="ECO:0000256" key="6">
    <source>
        <dbReference type="PROSITE-ProRule" id="PRU00047"/>
    </source>
</evidence>
<dbReference type="GO" id="GO:0008270">
    <property type="term" value="F:zinc ion binding"/>
    <property type="evidence" value="ECO:0007669"/>
    <property type="project" value="UniProtKB-KW"/>
</dbReference>
<evidence type="ECO:0000256" key="4">
    <source>
        <dbReference type="ARBA" id="ARBA00022750"/>
    </source>
</evidence>